<dbReference type="InterPro" id="IPR011250">
    <property type="entry name" value="OMP/PagP_B-barrel"/>
</dbReference>
<accession>A0AA96GAV8</accession>
<dbReference type="SUPFAM" id="SSF56925">
    <property type="entry name" value="OMPA-like"/>
    <property type="match status" value="1"/>
</dbReference>
<sequence>MRNQNIFRPALGFLCLAIAYPSSLVSAALTLESSFNLTETYTDNLFYDDEDKEDDFGTLAGPNLELRYDNPDIVLGATYFGRFAAFVNNPDQNRYIQNANILLDLPFLTKRYKKLTVTIDETMNFTPQLDAFSLSGAQDASTTFSGRGTDSGGAGGTGGALGGSGISQGTGGTQGVFTSRASAFSNLSGITFGYAMTPSLTPTFSYKNQYLHFFSSGFQDQMTHIGRISLVYGQSEQTTIIPSYTYLQTDYLGTPTQVTVSDKLISHQPRLTISHNFTPLLTGSLQGGAAFSKQIGAKETLDNGATTQELSDKWQSTLIGGATITKTYRNGNVSMNVDQTIGGGGGLASQETRTQTITARIQHNLSTKLNGFASFGYARNKSTQDGNAFNTNTYRVQGGISYAFLNWLSGNLSYSHINQKSKGLAVGDIKVNQVFFGLTAYADPWILMR</sequence>
<dbReference type="AlphaFoldDB" id="A0AA96GAV8"/>
<dbReference type="EMBL" id="CP116967">
    <property type="protein sequence ID" value="WNM57947.1"/>
    <property type="molecule type" value="Genomic_DNA"/>
</dbReference>
<feature type="signal peptide" evidence="2">
    <location>
        <begin position="1"/>
        <end position="27"/>
    </location>
</feature>
<feature type="compositionally biased region" description="Gly residues" evidence="1">
    <location>
        <begin position="149"/>
        <end position="165"/>
    </location>
</feature>
<reference evidence="3 4" key="1">
    <citation type="submission" date="2023-01" db="EMBL/GenBank/DDBJ databases">
        <title>Cultivation and genomic characterization of new, ubiquitous marine nitrite-oxidizing bacteria from the Nitrospirales.</title>
        <authorList>
            <person name="Mueller A.J."/>
            <person name="Daebeler A."/>
            <person name="Herbold C.W."/>
            <person name="Kirkegaard R.H."/>
            <person name="Daims H."/>
        </authorList>
    </citation>
    <scope>NUCLEOTIDE SEQUENCE [LARGE SCALE GENOMIC DNA]</scope>
    <source>
        <strain evidence="3 4">VA</strain>
    </source>
</reference>
<dbReference type="KEGG" id="nall:PP769_18535"/>
<keyword evidence="4" id="KW-1185">Reference proteome</keyword>
<dbReference type="Proteomes" id="UP001302719">
    <property type="component" value="Chromosome"/>
</dbReference>
<evidence type="ECO:0000256" key="2">
    <source>
        <dbReference type="SAM" id="SignalP"/>
    </source>
</evidence>
<evidence type="ECO:0000313" key="3">
    <source>
        <dbReference type="EMBL" id="WNM57947.1"/>
    </source>
</evidence>
<feature type="region of interest" description="Disordered" evidence="1">
    <location>
        <begin position="142"/>
        <end position="165"/>
    </location>
</feature>
<keyword evidence="2" id="KW-0732">Signal</keyword>
<feature type="chain" id="PRO_5041710450" description="TIGR03016 family PEP-CTERM system-associated outer membrane protein" evidence="2">
    <location>
        <begin position="28"/>
        <end position="449"/>
    </location>
</feature>
<proteinExistence type="predicted"/>
<evidence type="ECO:0008006" key="5">
    <source>
        <dbReference type="Google" id="ProtNLM"/>
    </source>
</evidence>
<evidence type="ECO:0000313" key="4">
    <source>
        <dbReference type="Proteomes" id="UP001302719"/>
    </source>
</evidence>
<gene>
    <name evidence="3" type="ORF">PP769_18535</name>
</gene>
<protein>
    <recommendedName>
        <fullName evidence="5">TIGR03016 family PEP-CTERM system-associated outer membrane protein</fullName>
    </recommendedName>
</protein>
<dbReference type="RefSeq" id="WP_312643065.1">
    <property type="nucleotide sequence ID" value="NZ_CP116967.1"/>
</dbReference>
<name>A0AA96GAV8_9BACT</name>
<evidence type="ECO:0000256" key="1">
    <source>
        <dbReference type="SAM" id="MobiDB-lite"/>
    </source>
</evidence>
<organism evidence="3 4">
    <name type="scientific">Candidatus Nitrospira allomarina</name>
    <dbReference type="NCBI Taxonomy" id="3020900"/>
    <lineage>
        <taxon>Bacteria</taxon>
        <taxon>Pseudomonadati</taxon>
        <taxon>Nitrospirota</taxon>
        <taxon>Nitrospiria</taxon>
        <taxon>Nitrospirales</taxon>
        <taxon>Nitrospiraceae</taxon>
        <taxon>Nitrospira</taxon>
    </lineage>
</organism>